<dbReference type="GO" id="GO:0016020">
    <property type="term" value="C:membrane"/>
    <property type="evidence" value="ECO:0007669"/>
    <property type="project" value="UniProtKB-SubCell"/>
</dbReference>
<evidence type="ECO:0000256" key="5">
    <source>
        <dbReference type="SAM" id="Phobius"/>
    </source>
</evidence>
<evidence type="ECO:0000256" key="4">
    <source>
        <dbReference type="ARBA" id="ARBA00023136"/>
    </source>
</evidence>
<dbReference type="SMART" id="SM01381">
    <property type="entry name" value="7TM_GPCR_Srsx"/>
    <property type="match status" value="1"/>
</dbReference>
<reference evidence="7" key="1">
    <citation type="submission" date="2010-08" db="EMBL/GenBank/DDBJ databases">
        <authorList>
            <consortium name="Caenorhabditis japonica Sequencing Consortium"/>
            <person name="Wilson R.K."/>
        </authorList>
    </citation>
    <scope>NUCLEOTIDE SEQUENCE [LARGE SCALE GENOMIC DNA]</scope>
    <source>
        <strain evidence="7">DF5081</strain>
    </source>
</reference>
<keyword evidence="4 5" id="KW-0472">Membrane</keyword>
<proteinExistence type="predicted"/>
<dbReference type="Pfam" id="PF10320">
    <property type="entry name" value="7TM_GPCR_Srsx"/>
    <property type="match status" value="1"/>
</dbReference>
<dbReference type="AlphaFoldDB" id="A0A8R1I0C3"/>
<evidence type="ECO:0000313" key="6">
    <source>
        <dbReference type="EnsemblMetazoa" id="CJA13446a.1"/>
    </source>
</evidence>
<dbReference type="InterPro" id="IPR000276">
    <property type="entry name" value="GPCR_Rhodpsn"/>
</dbReference>
<dbReference type="EnsemblMetazoa" id="CJA13446a.1">
    <property type="protein sequence ID" value="CJA13446a.1"/>
    <property type="gene ID" value="WBGene00132650"/>
</dbReference>
<feature type="transmembrane region" description="Helical" evidence="5">
    <location>
        <begin position="222"/>
        <end position="241"/>
    </location>
</feature>
<accession>A0A8R1I0C3</accession>
<feature type="transmembrane region" description="Helical" evidence="5">
    <location>
        <begin position="69"/>
        <end position="87"/>
    </location>
</feature>
<feature type="transmembrane region" description="Helical" evidence="5">
    <location>
        <begin position="186"/>
        <end position="210"/>
    </location>
</feature>
<organism evidence="6 7">
    <name type="scientific">Caenorhabditis japonica</name>
    <dbReference type="NCBI Taxonomy" id="281687"/>
    <lineage>
        <taxon>Eukaryota</taxon>
        <taxon>Metazoa</taxon>
        <taxon>Ecdysozoa</taxon>
        <taxon>Nematoda</taxon>
        <taxon>Chromadorea</taxon>
        <taxon>Rhabditida</taxon>
        <taxon>Rhabditina</taxon>
        <taxon>Rhabditomorpha</taxon>
        <taxon>Rhabditoidea</taxon>
        <taxon>Rhabditidae</taxon>
        <taxon>Peloderinae</taxon>
        <taxon>Caenorhabditis</taxon>
    </lineage>
</organism>
<evidence type="ECO:0000256" key="3">
    <source>
        <dbReference type="ARBA" id="ARBA00022989"/>
    </source>
</evidence>
<dbReference type="InterPro" id="IPR047130">
    <property type="entry name" value="7TM_GPCR_Srsx_nematod"/>
</dbReference>
<keyword evidence="7" id="KW-1185">Reference proteome</keyword>
<feature type="transmembrane region" description="Helical" evidence="5">
    <location>
        <begin position="140"/>
        <end position="166"/>
    </location>
</feature>
<evidence type="ECO:0000256" key="2">
    <source>
        <dbReference type="ARBA" id="ARBA00022692"/>
    </source>
</evidence>
<evidence type="ECO:0000256" key="1">
    <source>
        <dbReference type="ARBA" id="ARBA00004370"/>
    </source>
</evidence>
<keyword evidence="3 5" id="KW-1133">Transmembrane helix</keyword>
<reference evidence="6" key="2">
    <citation type="submission" date="2022-06" db="UniProtKB">
        <authorList>
            <consortium name="EnsemblMetazoa"/>
        </authorList>
    </citation>
    <scope>IDENTIFICATION</scope>
    <source>
        <strain evidence="6">DF5081</strain>
    </source>
</reference>
<dbReference type="Gene3D" id="1.20.1070.10">
    <property type="entry name" value="Rhodopsin 7-helix transmembrane proteins"/>
    <property type="match status" value="1"/>
</dbReference>
<keyword evidence="2 5" id="KW-0812">Transmembrane</keyword>
<comment type="subcellular location">
    <subcellularLocation>
        <location evidence="1">Membrane</location>
    </subcellularLocation>
</comment>
<dbReference type="InterPro" id="IPR019424">
    <property type="entry name" value="7TM_GPCR_Srsx"/>
</dbReference>
<dbReference type="PANTHER" id="PTHR23360">
    <property type="entry name" value="G-PROTEIN COUPLED RECEPTORS FAMILY 1 PROFILE DOMAIN-CONTAINING PROTEIN-RELATED"/>
    <property type="match status" value="1"/>
</dbReference>
<dbReference type="PANTHER" id="PTHR23360:SF67">
    <property type="entry name" value="G-PROTEIN COUPLED RECEPTORS FAMILY 1 PROFILE DOMAIN-CONTAINING PROTEIN"/>
    <property type="match status" value="1"/>
</dbReference>
<feature type="transmembrane region" description="Helical" evidence="5">
    <location>
        <begin position="7"/>
        <end position="32"/>
    </location>
</feature>
<dbReference type="SUPFAM" id="SSF81321">
    <property type="entry name" value="Family A G protein-coupled receptor-like"/>
    <property type="match status" value="1"/>
</dbReference>
<dbReference type="Proteomes" id="UP000005237">
    <property type="component" value="Unassembled WGS sequence"/>
</dbReference>
<sequence length="285" mass="33050">MYSMHRIIIYTVVLILEVFGLFGNVNLVFVILRNKMLRSKFATFYAYTIHRSTCFHATFLGVVTHCLQTGIFCILAFDLFLAILIPFKYRIFHISWYFPCLYALPMCYAFGVTVAAMVWLDDEQIPMCNPPSAMIPSVRGWWYQLMLVFCFFTILFYSGAVGLLSLKIRQNSSDIRLIEKRAMRTLQVLIITFLLTRFISTGIATLVTILDVDPEFSALIHNYNVIPAMIAYCQNAYVCFFRSEDYRRLLTNQMSIYLPFVEHSASVKFAEHSSSRRKTFAVSKY</sequence>
<evidence type="ECO:0000313" key="7">
    <source>
        <dbReference type="Proteomes" id="UP000005237"/>
    </source>
</evidence>
<feature type="transmembrane region" description="Helical" evidence="5">
    <location>
        <begin position="99"/>
        <end position="120"/>
    </location>
</feature>
<name>A0A8R1I0C3_CAEJA</name>
<dbReference type="GO" id="GO:0004930">
    <property type="term" value="F:G protein-coupled receptor activity"/>
    <property type="evidence" value="ECO:0007669"/>
    <property type="project" value="InterPro"/>
</dbReference>
<protein>
    <recommendedName>
        <fullName evidence="8">G-protein coupled receptors family 1 profile domain-containing protein</fullName>
    </recommendedName>
</protein>
<evidence type="ECO:0008006" key="8">
    <source>
        <dbReference type="Google" id="ProtNLM"/>
    </source>
</evidence>